<evidence type="ECO:0000256" key="1">
    <source>
        <dbReference type="SAM" id="MobiDB-lite"/>
    </source>
</evidence>
<dbReference type="InterPro" id="IPR058776">
    <property type="entry name" value="KhtT-like_N"/>
</dbReference>
<dbReference type="GO" id="GO:0008324">
    <property type="term" value="F:monoatomic cation transmembrane transporter activity"/>
    <property type="evidence" value="ECO:0007669"/>
    <property type="project" value="InterPro"/>
</dbReference>
<sequence length="212" mass="22049">MCLGLSGFRSGHPLLPNRTRTVPTTPTGGEGRHGAPGTVDHDPPAPTEDPSTVDVERTALPGIGLQHVITTGRGRQIGVISHRTGRRDLVIYDREDPDSCIATVALTAEEANAIAELLGTGRVLEHLAELHRQVEGLVTEQIPIAAGSPYDGRPLADTRSRTRTGASIVAVVRGGQVAASPRPDFVFTAGDIVVVVGTGEGTTAVADILAHG</sequence>
<feature type="region of interest" description="Disordered" evidence="1">
    <location>
        <begin position="1"/>
        <end position="51"/>
    </location>
</feature>
<dbReference type="InterPro" id="IPR036721">
    <property type="entry name" value="RCK_C_sf"/>
</dbReference>
<evidence type="ECO:0000313" key="3">
    <source>
        <dbReference type="EMBL" id="TYK44951.1"/>
    </source>
</evidence>
<dbReference type="InterPro" id="IPR006037">
    <property type="entry name" value="RCK_C"/>
</dbReference>
<dbReference type="SUPFAM" id="SSF116726">
    <property type="entry name" value="TrkA C-terminal domain-like"/>
    <property type="match status" value="1"/>
</dbReference>
<name>A0A5D3F9F3_9ACTN</name>
<dbReference type="Pfam" id="PF02080">
    <property type="entry name" value="TrkA_C"/>
    <property type="match status" value="1"/>
</dbReference>
<dbReference type="InterPro" id="IPR050144">
    <property type="entry name" value="AAE_transporter"/>
</dbReference>
<feature type="domain" description="RCK C-terminal" evidence="2">
    <location>
        <begin position="125"/>
        <end position="211"/>
    </location>
</feature>
<reference evidence="3 4" key="1">
    <citation type="submission" date="2019-08" db="EMBL/GenBank/DDBJ databases">
        <title>Actinomadura sp. nov. CYP1-5 isolated from mountain soil.</title>
        <authorList>
            <person name="Songsumanus A."/>
            <person name="Kuncharoen N."/>
            <person name="Kudo T."/>
            <person name="Yuki M."/>
            <person name="Igarashi Y."/>
            <person name="Tanasupawat S."/>
        </authorList>
    </citation>
    <scope>NUCLEOTIDE SEQUENCE [LARGE SCALE GENOMIC DNA]</scope>
    <source>
        <strain evidence="3 4">CYP1-5</strain>
    </source>
</reference>
<organism evidence="3 4">
    <name type="scientific">Actinomadura decatromicini</name>
    <dbReference type="NCBI Taxonomy" id="2604572"/>
    <lineage>
        <taxon>Bacteria</taxon>
        <taxon>Bacillati</taxon>
        <taxon>Actinomycetota</taxon>
        <taxon>Actinomycetes</taxon>
        <taxon>Streptosporangiales</taxon>
        <taxon>Thermomonosporaceae</taxon>
        <taxon>Actinomadura</taxon>
    </lineage>
</organism>
<proteinExistence type="predicted"/>
<dbReference type="PANTHER" id="PTHR30445">
    <property type="entry name" value="K(+)_H(+) ANTIPORTER SUBUNIT KHTT"/>
    <property type="match status" value="1"/>
</dbReference>
<feature type="compositionally biased region" description="Low complexity" evidence="1">
    <location>
        <begin position="16"/>
        <end position="27"/>
    </location>
</feature>
<dbReference type="Gene3D" id="3.30.70.1450">
    <property type="entry name" value="Regulator of K+ conductance, C-terminal domain"/>
    <property type="match status" value="1"/>
</dbReference>
<comment type="caution">
    <text evidence="3">The sequence shown here is derived from an EMBL/GenBank/DDBJ whole genome shotgun (WGS) entry which is preliminary data.</text>
</comment>
<keyword evidence="4" id="KW-1185">Reference proteome</keyword>
<dbReference type="GO" id="GO:0006813">
    <property type="term" value="P:potassium ion transport"/>
    <property type="evidence" value="ECO:0007669"/>
    <property type="project" value="InterPro"/>
</dbReference>
<dbReference type="AlphaFoldDB" id="A0A5D3F9F3"/>
<dbReference type="Pfam" id="PF25991">
    <property type="entry name" value="KhtT_N"/>
    <property type="match status" value="1"/>
</dbReference>
<dbReference type="PANTHER" id="PTHR30445:SF8">
    <property type="entry name" value="K(+)_H(+) ANTIPORTER SUBUNIT KHTT"/>
    <property type="match status" value="1"/>
</dbReference>
<evidence type="ECO:0000313" key="4">
    <source>
        <dbReference type="Proteomes" id="UP000323505"/>
    </source>
</evidence>
<dbReference type="Proteomes" id="UP000323505">
    <property type="component" value="Unassembled WGS sequence"/>
</dbReference>
<evidence type="ECO:0000259" key="2">
    <source>
        <dbReference type="PROSITE" id="PS51202"/>
    </source>
</evidence>
<dbReference type="PROSITE" id="PS51202">
    <property type="entry name" value="RCK_C"/>
    <property type="match status" value="1"/>
</dbReference>
<accession>A0A5D3F9F3</accession>
<gene>
    <name evidence="3" type="ORF">FXF68_30055</name>
</gene>
<protein>
    <submittedName>
        <fullName evidence="3">Cation:proton antiporter regulatory subunit</fullName>
    </submittedName>
</protein>
<dbReference type="EMBL" id="VSRQ01000007">
    <property type="protein sequence ID" value="TYK44951.1"/>
    <property type="molecule type" value="Genomic_DNA"/>
</dbReference>